<dbReference type="EMBL" id="JBHUCM010000024">
    <property type="protein sequence ID" value="MFD1541129.1"/>
    <property type="molecule type" value="Genomic_DNA"/>
</dbReference>
<reference evidence="4" key="1">
    <citation type="journal article" date="2019" name="Int. J. Syst. Evol. Microbiol.">
        <title>The Global Catalogue of Microorganisms (GCM) 10K type strain sequencing project: providing services to taxonomists for standard genome sequencing and annotation.</title>
        <authorList>
            <consortium name="The Broad Institute Genomics Platform"/>
            <consortium name="The Broad Institute Genome Sequencing Center for Infectious Disease"/>
            <person name="Wu L."/>
            <person name="Ma J."/>
        </authorList>
    </citation>
    <scope>NUCLEOTIDE SEQUENCE [LARGE SCALE GENOMIC DNA]</scope>
    <source>
        <strain evidence="4">CGMCC 1.15399</strain>
    </source>
</reference>
<feature type="transmembrane region" description="Helical" evidence="2">
    <location>
        <begin position="56"/>
        <end position="73"/>
    </location>
</feature>
<feature type="region of interest" description="Disordered" evidence="1">
    <location>
        <begin position="78"/>
        <end position="99"/>
    </location>
</feature>
<keyword evidence="4" id="KW-1185">Reference proteome</keyword>
<evidence type="ECO:0000313" key="3">
    <source>
        <dbReference type="EMBL" id="MFD1541129.1"/>
    </source>
</evidence>
<evidence type="ECO:0000256" key="2">
    <source>
        <dbReference type="SAM" id="Phobius"/>
    </source>
</evidence>
<keyword evidence="2" id="KW-0812">Transmembrane</keyword>
<keyword evidence="2" id="KW-1133">Transmembrane helix</keyword>
<sequence length="99" mass="9491">MTLVCPHAVPTGVVGARMPWSRGPEQVVALTGWAGVSGAIALGTGLNLVAGHGTDLAVSGVLAGLAAVLALALRQGRPDQLRGAGPSGDTGTAASGPAS</sequence>
<feature type="compositionally biased region" description="Polar residues" evidence="1">
    <location>
        <begin position="89"/>
        <end position="99"/>
    </location>
</feature>
<evidence type="ECO:0008006" key="5">
    <source>
        <dbReference type="Google" id="ProtNLM"/>
    </source>
</evidence>
<keyword evidence="2" id="KW-0472">Membrane</keyword>
<evidence type="ECO:0000313" key="4">
    <source>
        <dbReference type="Proteomes" id="UP001597097"/>
    </source>
</evidence>
<accession>A0ABW4GFA6</accession>
<name>A0ABW4GFA6_9ACTN</name>
<organism evidence="3 4">
    <name type="scientific">Nonomuraea guangzhouensis</name>
    <dbReference type="NCBI Taxonomy" id="1291555"/>
    <lineage>
        <taxon>Bacteria</taxon>
        <taxon>Bacillati</taxon>
        <taxon>Actinomycetota</taxon>
        <taxon>Actinomycetes</taxon>
        <taxon>Streptosporangiales</taxon>
        <taxon>Streptosporangiaceae</taxon>
        <taxon>Nonomuraea</taxon>
    </lineage>
</organism>
<dbReference type="Proteomes" id="UP001597097">
    <property type="component" value="Unassembled WGS sequence"/>
</dbReference>
<comment type="caution">
    <text evidence="3">The sequence shown here is derived from an EMBL/GenBank/DDBJ whole genome shotgun (WGS) entry which is preliminary data.</text>
</comment>
<proteinExistence type="predicted"/>
<feature type="transmembrane region" description="Helical" evidence="2">
    <location>
        <begin position="27"/>
        <end position="50"/>
    </location>
</feature>
<evidence type="ECO:0000256" key="1">
    <source>
        <dbReference type="SAM" id="MobiDB-lite"/>
    </source>
</evidence>
<dbReference type="RefSeq" id="WP_219530537.1">
    <property type="nucleotide sequence ID" value="NZ_JAHKRM010000009.1"/>
</dbReference>
<protein>
    <recommendedName>
        <fullName evidence="5">MFS transporter</fullName>
    </recommendedName>
</protein>
<gene>
    <name evidence="3" type="ORF">ACFSJ0_29035</name>
</gene>